<reference evidence="10" key="1">
    <citation type="submission" date="2025-08" db="UniProtKB">
        <authorList>
            <consortium name="RefSeq"/>
        </authorList>
    </citation>
    <scope>IDENTIFICATION</scope>
</reference>
<dbReference type="KEGG" id="csol:105365864"/>
<dbReference type="InterPro" id="IPR003890">
    <property type="entry name" value="MIF4G-like_typ-3"/>
</dbReference>
<dbReference type="PROSITE" id="PS51363">
    <property type="entry name" value="W2"/>
    <property type="match status" value="1"/>
</dbReference>
<dbReference type="SMART" id="SM00544">
    <property type="entry name" value="MA3"/>
    <property type="match status" value="1"/>
</dbReference>
<keyword evidence="4" id="KW-0810">Translation regulation</keyword>
<dbReference type="GO" id="GO:0016281">
    <property type="term" value="C:eukaryotic translation initiation factor 4F complex"/>
    <property type="evidence" value="ECO:0007669"/>
    <property type="project" value="TreeGrafter"/>
</dbReference>
<evidence type="ECO:0000256" key="6">
    <source>
        <dbReference type="SAM" id="MobiDB-lite"/>
    </source>
</evidence>
<dbReference type="InterPro" id="IPR016024">
    <property type="entry name" value="ARM-type_fold"/>
</dbReference>
<name>A0AAJ6YQM4_9HYME</name>
<feature type="compositionally biased region" description="Polar residues" evidence="6">
    <location>
        <begin position="789"/>
        <end position="799"/>
    </location>
</feature>
<proteinExistence type="inferred from homology"/>
<feature type="domain" description="MI" evidence="8">
    <location>
        <begin position="841"/>
        <end position="965"/>
    </location>
</feature>
<dbReference type="GO" id="GO:0003729">
    <property type="term" value="F:mRNA binding"/>
    <property type="evidence" value="ECO:0007669"/>
    <property type="project" value="TreeGrafter"/>
</dbReference>
<dbReference type="PROSITE" id="PS51366">
    <property type="entry name" value="MI"/>
    <property type="match status" value="1"/>
</dbReference>
<dbReference type="GO" id="GO:0006417">
    <property type="term" value="P:regulation of translation"/>
    <property type="evidence" value="ECO:0007669"/>
    <property type="project" value="UniProtKB-KW"/>
</dbReference>
<dbReference type="CTD" id="100115514"/>
<dbReference type="Gene3D" id="1.25.40.180">
    <property type="match status" value="3"/>
</dbReference>
<dbReference type="SMART" id="SM00515">
    <property type="entry name" value="eIF5C"/>
    <property type="match status" value="1"/>
</dbReference>
<keyword evidence="3" id="KW-0597">Phosphoprotein</keyword>
<dbReference type="FunFam" id="1.25.40.180:FF:000042">
    <property type="entry name" value="Eukaryotic translation initiation factor 4 gamma"/>
    <property type="match status" value="1"/>
</dbReference>
<dbReference type="SUPFAM" id="SSF48371">
    <property type="entry name" value="ARM repeat"/>
    <property type="match status" value="3"/>
</dbReference>
<dbReference type="AlphaFoldDB" id="A0AAJ6YQM4"/>
<feature type="compositionally biased region" description="Basic and acidic residues" evidence="6">
    <location>
        <begin position="774"/>
        <end position="788"/>
    </location>
</feature>
<feature type="compositionally biased region" description="Basic and acidic residues" evidence="6">
    <location>
        <begin position="651"/>
        <end position="661"/>
    </location>
</feature>
<dbReference type="PANTHER" id="PTHR23253">
    <property type="entry name" value="EUKARYOTIC TRANSLATION INITIATION FACTOR 4 GAMMA"/>
    <property type="match status" value="1"/>
</dbReference>
<keyword evidence="9" id="KW-1185">Reference proteome</keyword>
<evidence type="ECO:0000259" key="7">
    <source>
        <dbReference type="PROSITE" id="PS51363"/>
    </source>
</evidence>
<dbReference type="SMART" id="SM00543">
    <property type="entry name" value="MIF4G"/>
    <property type="match status" value="1"/>
</dbReference>
<organism evidence="9 10">
    <name type="scientific">Ceratosolen solmsi marchali</name>
    <dbReference type="NCBI Taxonomy" id="326594"/>
    <lineage>
        <taxon>Eukaryota</taxon>
        <taxon>Metazoa</taxon>
        <taxon>Ecdysozoa</taxon>
        <taxon>Arthropoda</taxon>
        <taxon>Hexapoda</taxon>
        <taxon>Insecta</taxon>
        <taxon>Pterygota</taxon>
        <taxon>Neoptera</taxon>
        <taxon>Endopterygota</taxon>
        <taxon>Hymenoptera</taxon>
        <taxon>Apocrita</taxon>
        <taxon>Proctotrupomorpha</taxon>
        <taxon>Chalcidoidea</taxon>
        <taxon>Agaonidae</taxon>
        <taxon>Agaoninae</taxon>
        <taxon>Ceratosolen</taxon>
    </lineage>
</organism>
<sequence>MHPQHENKHLEKTNSEIQIINKTLPTLITAHNLEDVYEKSNGETSMKPLETDIQKTDDQQKCVEGKTMQKQKNKNKVKSRELNRRGAEKEGTDMDAFVHPIQVSASSVKIEMKHDSLLQKDINKDENSESTKNIEDSDNYELLKEKNLSEIDPQSVQKNITSLDEDEKSASAIQKEISLKNKNNKESILEDVLVNAHIAKDCDHISIFRTNVDKEIVPSIVAQKNEENSKISGLGSVLKDSDICSNTLKSVSTSVITKTIPLLKYTYSDDQWSPINTNGKKIYGREFLMKLQNDPNSKAKPSNLPDLDVVLDSTKIRSPVDLWFKDSNLGRHDSLFPGFVKSSVNTKVSTSIKQKHISKPKTNKPNMIHLSFSREDVKLRETENAWKPRRLVQGSVSEEQTKTEALYKRVRSVLNKLTPQKFSTLVNQVRELEIDTQEKLQGVIDLVFEKAVDEPNFSVAYALMCKELSNMQVAGADSEDCTVANFRKLILTRCQSEFEKNTLDENARNEKLKEVDECADLERKKELQMNFDEEERRIRVKSLGNIRFIGELFKQNMLTSKIMYQCIRHLLKQVDEENLECLCKLLTTIGKVLESKTADLSEYFKQMQQIANRKGKISSRIRFMLQDVIDLRGNKWIPRRDDSNPKTMDQIQREAESERLDIQLSNASLNTPRKDERVNERKRNRGAVGSMEEGGWSQPVGRTRQVYSVEAAKLKNKPPSMDDMQLGSRSTYQWLKPKMTTPNKFAYLEKVTAEPDKRVPSIHLSGSKSTGSRDYVRPEYKSNYDGRSSRNGTYQINTSSYNRDNTMVESTRSQSLSLISSSKFPSQTSSATNIPELSEEQLKKAINSFIEEYVAEEEQNVDEGVKVFSTIFSITSHISFIHETINTVFEKSDYHQKKTSQLFAQLLYHNCISLLDFRTGLGAVLEVAGDLIIDIPRLWKYFANILVYPVINDSYCLTDLYTTIHHLLPKLRCKDHAAELFAELLLELVTLKEIEWVNQKWSQSGIHWHDLLDNRTKVDKFIIDHKLDFLLPNKTIDVRSFEVQHESISGLNIEKIHDKLLPLLKNSNFDEICGWIQTNVGDKIKEPKFIRILMTAILETSVEQCNDKWTFKRENFDKLQKLIQRYVDAEDDLELQCLFAVQEYITKLSHPAGLIVKIMTCLYENNVLSNEAFLTWEKNEDPAERKGKSVSLVSLKSFFIPLKEVEDISSGEEV</sequence>
<evidence type="ECO:0000256" key="5">
    <source>
        <dbReference type="ARBA" id="ARBA00022917"/>
    </source>
</evidence>
<feature type="region of interest" description="Disordered" evidence="6">
    <location>
        <begin position="53"/>
        <end position="90"/>
    </location>
</feature>
<feature type="compositionally biased region" description="Basic and acidic residues" evidence="6">
    <location>
        <begin position="672"/>
        <end position="681"/>
    </location>
</feature>
<evidence type="ECO:0000256" key="1">
    <source>
        <dbReference type="ARBA" id="ARBA00005775"/>
    </source>
</evidence>
<dbReference type="InterPro" id="IPR003891">
    <property type="entry name" value="Initiation_fac_eIF4g_MI"/>
</dbReference>
<dbReference type="PANTHER" id="PTHR23253:SF78">
    <property type="entry name" value="EUKARYOTIC TRANSLATION INITIATION FACTOR 4G1, ISOFORM B-RELATED"/>
    <property type="match status" value="1"/>
</dbReference>
<dbReference type="GeneID" id="105365864"/>
<keyword evidence="2" id="KW-0396">Initiation factor</keyword>
<feature type="compositionally biased region" description="Basic and acidic residues" evidence="6">
    <location>
        <begin position="78"/>
        <end position="90"/>
    </location>
</feature>
<keyword evidence="5" id="KW-0648">Protein biosynthesis</keyword>
<gene>
    <name evidence="10" type="primary">LOC105365864</name>
</gene>
<dbReference type="Pfam" id="PF02854">
    <property type="entry name" value="MIF4G"/>
    <property type="match status" value="1"/>
</dbReference>
<dbReference type="RefSeq" id="XP_011502428.1">
    <property type="nucleotide sequence ID" value="XM_011504126.1"/>
</dbReference>
<evidence type="ECO:0000313" key="9">
    <source>
        <dbReference type="Proteomes" id="UP000695007"/>
    </source>
</evidence>
<comment type="similarity">
    <text evidence="1">Belongs to the eukaryotic initiation factor 4G family.</text>
</comment>
<accession>A0AAJ6YQM4</accession>
<dbReference type="CDD" id="cd11559">
    <property type="entry name" value="W2_eIF4G1_like"/>
    <property type="match status" value="1"/>
</dbReference>
<dbReference type="Proteomes" id="UP000695007">
    <property type="component" value="Unplaced"/>
</dbReference>
<dbReference type="Pfam" id="PF02020">
    <property type="entry name" value="W2"/>
    <property type="match status" value="1"/>
</dbReference>
<feature type="region of interest" description="Disordered" evidence="6">
    <location>
        <begin position="760"/>
        <end position="799"/>
    </location>
</feature>
<feature type="region of interest" description="Disordered" evidence="6">
    <location>
        <begin position="636"/>
        <end position="698"/>
    </location>
</feature>
<evidence type="ECO:0000256" key="2">
    <source>
        <dbReference type="ARBA" id="ARBA00022540"/>
    </source>
</evidence>
<protein>
    <submittedName>
        <fullName evidence="10">Eukaryotic translation initiation factor 4 gamma 3-like</fullName>
    </submittedName>
</protein>
<evidence type="ECO:0000313" key="10">
    <source>
        <dbReference type="RefSeq" id="XP_011502428.1"/>
    </source>
</evidence>
<evidence type="ECO:0000256" key="3">
    <source>
        <dbReference type="ARBA" id="ARBA00022553"/>
    </source>
</evidence>
<dbReference type="InterPro" id="IPR003307">
    <property type="entry name" value="W2_domain"/>
</dbReference>
<evidence type="ECO:0000256" key="4">
    <source>
        <dbReference type="ARBA" id="ARBA00022845"/>
    </source>
</evidence>
<feature type="compositionally biased region" description="Basic and acidic residues" evidence="6">
    <location>
        <begin position="53"/>
        <end position="64"/>
    </location>
</feature>
<feature type="domain" description="W2" evidence="7">
    <location>
        <begin position="1046"/>
        <end position="1212"/>
    </location>
</feature>
<dbReference type="Pfam" id="PF02847">
    <property type="entry name" value="MA3"/>
    <property type="match status" value="1"/>
</dbReference>
<dbReference type="GO" id="GO:0003743">
    <property type="term" value="F:translation initiation factor activity"/>
    <property type="evidence" value="ECO:0007669"/>
    <property type="project" value="UniProtKB-KW"/>
</dbReference>
<dbReference type="FunFam" id="1.25.40.180:FF:000001">
    <property type="entry name" value="Eukaryotic translation initiation factor 4 gamma, 3, putative"/>
    <property type="match status" value="1"/>
</dbReference>
<evidence type="ECO:0000259" key="8">
    <source>
        <dbReference type="PROSITE" id="PS51366"/>
    </source>
</evidence>